<sequence length="178" mass="19978">MTEYFNQLDTAIAEHLKGIRKSLDIENDNEALEVLAQAWIEKEDAFNRQIDEKSMETVEEFDPDTEEGGVLLLTYSGSLLSIGPRQNNLRSASYASIGLRQDVPEFAEEEDAQLEGPVRTGDLARFVRGPVQSSSKIYKMAIFKEEMDAAEEEELLAEVTQILAEDFTEVNRTIIAGE</sequence>
<dbReference type="Proteomes" id="UP000192343">
    <property type="component" value="Unassembled WGS sequence"/>
</dbReference>
<proteinExistence type="predicted"/>
<dbReference type="OrthoDB" id="369426at2"/>
<dbReference type="EMBL" id="MWQY01000023">
    <property type="protein sequence ID" value="ORC31837.1"/>
    <property type="molecule type" value="Genomic_DNA"/>
</dbReference>
<accession>A0A1Y1RU50</accession>
<dbReference type="RefSeq" id="WP_083052495.1">
    <property type="nucleotide sequence ID" value="NZ_CAXXQO010000002.1"/>
</dbReference>
<dbReference type="STRING" id="1963862.B4O97_16360"/>
<keyword evidence="2" id="KW-1185">Reference proteome</keyword>
<dbReference type="AlphaFoldDB" id="A0A1Y1RU50"/>
<reference evidence="1 2" key="1">
    <citation type="submission" date="2017-03" db="EMBL/GenBank/DDBJ databases">
        <title>Draft Genome sequence of Marispirochaeta sp. strain JC444.</title>
        <authorList>
            <person name="Shivani Y."/>
            <person name="Subhash Y."/>
            <person name="Sasikala C."/>
            <person name="Ramana C."/>
        </authorList>
    </citation>
    <scope>NUCLEOTIDE SEQUENCE [LARGE SCALE GENOMIC DNA]</scope>
    <source>
        <strain evidence="1 2">JC444</strain>
    </source>
</reference>
<organism evidence="1 2">
    <name type="scientific">Marispirochaeta aestuarii</name>
    <dbReference type="NCBI Taxonomy" id="1963862"/>
    <lineage>
        <taxon>Bacteria</taxon>
        <taxon>Pseudomonadati</taxon>
        <taxon>Spirochaetota</taxon>
        <taxon>Spirochaetia</taxon>
        <taxon>Spirochaetales</taxon>
        <taxon>Spirochaetaceae</taxon>
        <taxon>Marispirochaeta</taxon>
    </lineage>
</organism>
<name>A0A1Y1RU50_9SPIO</name>
<comment type="caution">
    <text evidence="1">The sequence shown here is derived from an EMBL/GenBank/DDBJ whole genome shotgun (WGS) entry which is preliminary data.</text>
</comment>
<evidence type="ECO:0000313" key="2">
    <source>
        <dbReference type="Proteomes" id="UP000192343"/>
    </source>
</evidence>
<protein>
    <submittedName>
        <fullName evidence="1">Uncharacterized protein</fullName>
    </submittedName>
</protein>
<gene>
    <name evidence="1" type="ORF">B4O97_16360</name>
</gene>
<evidence type="ECO:0000313" key="1">
    <source>
        <dbReference type="EMBL" id="ORC31837.1"/>
    </source>
</evidence>